<evidence type="ECO:0000313" key="2">
    <source>
        <dbReference type="EMBL" id="EDQ87839.1"/>
    </source>
</evidence>
<dbReference type="Proteomes" id="UP000001357">
    <property type="component" value="Unassembled WGS sequence"/>
</dbReference>
<protein>
    <submittedName>
        <fullName evidence="2">Uncharacterized protein</fullName>
    </submittedName>
</protein>
<dbReference type="AlphaFoldDB" id="A9V3M2"/>
<accession>A9V3M2</accession>
<keyword evidence="3" id="KW-1185">Reference proteome</keyword>
<sequence>MAQLQVKTKARVSASVFDFDPAHEHEALPSNAEGQSVSHGMVDSATNRRRSHPLHGDSAGPQAANSQHGSEPEDDDDNVDPMRQQLWLPHPVPRSDGEDAADEEVQPTKTTHAGRTNPDRVHRLLANGKHGLDTHPGWSAAPPSRRVPRTTPDAPTTAARQALRARAAQRSVTRSSRAASEWVTPPSAKRPAQRPWLDDGGRAERPERRRKGGASTTSPRANAAAIADTSTETPASPDLVPDDPSPPGSRRAAPVPAQPCFLRARHDQRWVYLFTSATAPLCAFRRVGAGRYLADPSGNLAALPSNAVAVTASLAPDGHVVVPANQPSLNLSPTFTPVSECMTIEEDDVDDEDEAKAEAALDDVVNPCLASSHEPDLVMLEDGQGKSSTLPLPTKGHGGTRSAVRSTLVYAASFVYNPKHVTDIPGGRTHCEMCGRSCGGAQSIRLYGAPYNRRTLQSRPEMAVERDAGLCFDLGSSCYERVKLLHRLLHYEHRCYKTALRKKRELEETLPEEEPDDPVALVLHALNDDDWMGDAWLKFQSLLSQARERSLRR</sequence>
<feature type="region of interest" description="Disordered" evidence="1">
    <location>
        <begin position="23"/>
        <end position="255"/>
    </location>
</feature>
<dbReference type="GO" id="GO:0005634">
    <property type="term" value="C:nucleus"/>
    <property type="evidence" value="ECO:0000318"/>
    <property type="project" value="GO_Central"/>
</dbReference>
<name>A9V3M2_MONBE</name>
<dbReference type="KEGG" id="mbr:MONBRDRAFT_26821"/>
<evidence type="ECO:0000313" key="3">
    <source>
        <dbReference type="Proteomes" id="UP000001357"/>
    </source>
</evidence>
<proteinExistence type="predicted"/>
<dbReference type="EMBL" id="CH991557">
    <property type="protein sequence ID" value="EDQ87839.1"/>
    <property type="molecule type" value="Genomic_DNA"/>
</dbReference>
<dbReference type="RefSeq" id="XP_001747372.1">
    <property type="nucleotide sequence ID" value="XM_001747320.1"/>
</dbReference>
<feature type="compositionally biased region" description="Low complexity" evidence="1">
    <location>
        <begin position="149"/>
        <end position="170"/>
    </location>
</feature>
<organism evidence="2 3">
    <name type="scientific">Monosiga brevicollis</name>
    <name type="common">Choanoflagellate</name>
    <dbReference type="NCBI Taxonomy" id="81824"/>
    <lineage>
        <taxon>Eukaryota</taxon>
        <taxon>Choanoflagellata</taxon>
        <taxon>Craspedida</taxon>
        <taxon>Salpingoecidae</taxon>
        <taxon>Monosiga</taxon>
    </lineage>
</organism>
<dbReference type="PANTHER" id="PTHR14689:SF0">
    <property type="entry name" value="COILED-COIL DOMAIN-CONTAINING PROTEIN 82"/>
    <property type="match status" value="1"/>
</dbReference>
<dbReference type="PANTHER" id="PTHR14689">
    <property type="entry name" value="PHORBOL-ESTER_DAG-TYPE DOMAIN-CONTAINING PROTEIN"/>
    <property type="match status" value="1"/>
</dbReference>
<dbReference type="InParanoid" id="A9V3M2"/>
<reference evidence="2 3" key="1">
    <citation type="journal article" date="2008" name="Nature">
        <title>The genome of the choanoflagellate Monosiga brevicollis and the origin of metazoans.</title>
        <authorList>
            <consortium name="JGI Sequencing"/>
            <person name="King N."/>
            <person name="Westbrook M.J."/>
            <person name="Young S.L."/>
            <person name="Kuo A."/>
            <person name="Abedin M."/>
            <person name="Chapman J."/>
            <person name="Fairclough S."/>
            <person name="Hellsten U."/>
            <person name="Isogai Y."/>
            <person name="Letunic I."/>
            <person name="Marr M."/>
            <person name="Pincus D."/>
            <person name="Putnam N."/>
            <person name="Rokas A."/>
            <person name="Wright K.J."/>
            <person name="Zuzow R."/>
            <person name="Dirks W."/>
            <person name="Good M."/>
            <person name="Goodstein D."/>
            <person name="Lemons D."/>
            <person name="Li W."/>
            <person name="Lyons J.B."/>
            <person name="Morris A."/>
            <person name="Nichols S."/>
            <person name="Richter D.J."/>
            <person name="Salamov A."/>
            <person name="Bork P."/>
            <person name="Lim W.A."/>
            <person name="Manning G."/>
            <person name="Miller W.T."/>
            <person name="McGinnis W."/>
            <person name="Shapiro H."/>
            <person name="Tjian R."/>
            <person name="Grigoriev I.V."/>
            <person name="Rokhsar D."/>
        </authorList>
    </citation>
    <scope>NUCLEOTIDE SEQUENCE [LARGE SCALE GENOMIC DNA]</scope>
    <source>
        <strain evidence="3">MX1 / ATCC 50154</strain>
    </source>
</reference>
<gene>
    <name evidence="2" type="ORF">MONBRDRAFT_26821</name>
</gene>
<dbReference type="GeneID" id="5892517"/>
<feature type="compositionally biased region" description="Basic and acidic residues" evidence="1">
    <location>
        <begin position="196"/>
        <end position="207"/>
    </location>
</feature>
<evidence type="ECO:0000256" key="1">
    <source>
        <dbReference type="SAM" id="MobiDB-lite"/>
    </source>
</evidence>